<gene>
    <name evidence="4" type="ORF">UFOVP1032_22</name>
    <name evidence="5" type="ORF">UFOVP1125_90</name>
    <name evidence="6" type="ORF">UFOVP1173_36</name>
    <name evidence="7" type="ORF">UFOVP1241_106</name>
    <name evidence="8" type="ORF">UFOVP1491_22</name>
    <name evidence="9" type="ORF">UFOVP1579_22</name>
    <name evidence="1" type="ORF">UFOVP485_99</name>
    <name evidence="2" type="ORF">UFOVP575_51</name>
    <name evidence="3" type="ORF">UFOVP963_109</name>
</gene>
<evidence type="ECO:0000313" key="8">
    <source>
        <dbReference type="EMBL" id="CAB4217340.1"/>
    </source>
</evidence>
<dbReference type="EMBL" id="LR796915">
    <property type="protein sequence ID" value="CAB4175031.1"/>
    <property type="molecule type" value="Genomic_DNA"/>
</dbReference>
<organism evidence="1">
    <name type="scientific">uncultured Caudovirales phage</name>
    <dbReference type="NCBI Taxonomy" id="2100421"/>
    <lineage>
        <taxon>Viruses</taxon>
        <taxon>Duplodnaviria</taxon>
        <taxon>Heunggongvirae</taxon>
        <taxon>Uroviricota</taxon>
        <taxon>Caudoviricetes</taxon>
        <taxon>Peduoviridae</taxon>
        <taxon>Maltschvirus</taxon>
        <taxon>Maltschvirus maltsch</taxon>
    </lineage>
</organism>
<dbReference type="EMBL" id="LR797188">
    <property type="protein sequence ID" value="CAB4192845.1"/>
    <property type="molecule type" value="Genomic_DNA"/>
</dbReference>
<dbReference type="EMBL" id="LR798431">
    <property type="protein sequence ID" value="CAB5231099.1"/>
    <property type="molecule type" value="Genomic_DNA"/>
</dbReference>
<dbReference type="EMBL" id="LR796551">
    <property type="protein sequence ID" value="CAB4150914.1"/>
    <property type="molecule type" value="Genomic_DNA"/>
</dbReference>
<proteinExistence type="predicted"/>
<reference evidence="1" key="1">
    <citation type="submission" date="2020-04" db="EMBL/GenBank/DDBJ databases">
        <authorList>
            <person name="Chiriac C."/>
            <person name="Salcher M."/>
            <person name="Ghai R."/>
            <person name="Kavagutti S V."/>
        </authorList>
    </citation>
    <scope>NUCLEOTIDE SEQUENCE</scope>
</reference>
<dbReference type="SUPFAM" id="SSF52266">
    <property type="entry name" value="SGNH hydrolase"/>
    <property type="match status" value="1"/>
</dbReference>
<sequence>MSKSIHFIGDSHVIGLNNAFISFFDTIEIKNEDTGKRYPDEEYRSSYDKNNDITYHFHSKPGRLAYNVDYNNLNFSKYIKKGDIIIPFLGECDIRLYLHRFNNTQKVVENYVRNTKNHFKDNAIFFLTPLAPINQMYEISLKNKEYGNYNTHPKVRIKEYKIFMDYLYKICIELSLPAPIDISLRKNYISAIHRDWDMVHVKLEHSKKMVKKIMKRSDLYN</sequence>
<dbReference type="EMBL" id="LR797455">
    <property type="protein sequence ID" value="CAB4217340.1"/>
    <property type="molecule type" value="Genomic_DNA"/>
</dbReference>
<dbReference type="EMBL" id="LR796457">
    <property type="protein sequence ID" value="CAB4145984.1"/>
    <property type="molecule type" value="Genomic_DNA"/>
</dbReference>
<accession>A0A6J5MH42</accession>
<protein>
    <submittedName>
        <fullName evidence="1">Uncharacterized protein</fullName>
    </submittedName>
</protein>
<dbReference type="EMBL" id="LR796983">
    <property type="protein sequence ID" value="CAB4179622.1"/>
    <property type="molecule type" value="Genomic_DNA"/>
</dbReference>
<evidence type="ECO:0000313" key="4">
    <source>
        <dbReference type="EMBL" id="CAB4179622.1"/>
    </source>
</evidence>
<evidence type="ECO:0000313" key="7">
    <source>
        <dbReference type="EMBL" id="CAB4192845.1"/>
    </source>
</evidence>
<name>A0A6J5MH42_9CAUD</name>
<evidence type="ECO:0000313" key="2">
    <source>
        <dbReference type="EMBL" id="CAB4150914.1"/>
    </source>
</evidence>
<evidence type="ECO:0000313" key="5">
    <source>
        <dbReference type="EMBL" id="CAB4185694.1"/>
    </source>
</evidence>
<evidence type="ECO:0000313" key="9">
    <source>
        <dbReference type="EMBL" id="CAB5231099.1"/>
    </source>
</evidence>
<evidence type="ECO:0000313" key="1">
    <source>
        <dbReference type="EMBL" id="CAB4145984.1"/>
    </source>
</evidence>
<evidence type="ECO:0000313" key="3">
    <source>
        <dbReference type="EMBL" id="CAB4175031.1"/>
    </source>
</evidence>
<dbReference type="EMBL" id="LR797080">
    <property type="protein sequence ID" value="CAB4185694.1"/>
    <property type="molecule type" value="Genomic_DNA"/>
</dbReference>
<evidence type="ECO:0000313" key="6">
    <source>
        <dbReference type="EMBL" id="CAB4188927.1"/>
    </source>
</evidence>
<dbReference type="EMBL" id="LR797131">
    <property type="protein sequence ID" value="CAB4188927.1"/>
    <property type="molecule type" value="Genomic_DNA"/>
</dbReference>